<evidence type="ECO:0000313" key="4">
    <source>
        <dbReference type="Proteomes" id="UP000215199"/>
    </source>
</evidence>
<comment type="caution">
    <text evidence="3">The sequence shown here is derived from an EMBL/GenBank/DDBJ whole genome shotgun (WGS) entry which is preliminary data.</text>
</comment>
<feature type="transmembrane region" description="Helical" evidence="2">
    <location>
        <begin position="338"/>
        <end position="358"/>
    </location>
</feature>
<proteinExistence type="predicted"/>
<evidence type="ECO:0008006" key="5">
    <source>
        <dbReference type="Google" id="ProtNLM"/>
    </source>
</evidence>
<feature type="transmembrane region" description="Helical" evidence="2">
    <location>
        <begin position="56"/>
        <end position="81"/>
    </location>
</feature>
<feature type="transmembrane region" description="Helical" evidence="2">
    <location>
        <begin position="21"/>
        <end position="44"/>
    </location>
</feature>
<dbReference type="InterPro" id="IPR050879">
    <property type="entry name" value="Acyltransferase_3"/>
</dbReference>
<dbReference type="EMBL" id="NMUL01000078">
    <property type="protein sequence ID" value="OXM59608.1"/>
    <property type="molecule type" value="Genomic_DNA"/>
</dbReference>
<keyword evidence="2" id="KW-0472">Membrane</keyword>
<organism evidence="3 4">
    <name type="scientific">Amycolatopsis vastitatis</name>
    <dbReference type="NCBI Taxonomy" id="1905142"/>
    <lineage>
        <taxon>Bacteria</taxon>
        <taxon>Bacillati</taxon>
        <taxon>Actinomycetota</taxon>
        <taxon>Actinomycetes</taxon>
        <taxon>Pseudonocardiales</taxon>
        <taxon>Pseudonocardiaceae</taxon>
        <taxon>Amycolatopsis</taxon>
    </lineage>
</organism>
<keyword evidence="4" id="KW-1185">Reference proteome</keyword>
<feature type="transmembrane region" description="Helical" evidence="2">
    <location>
        <begin position="223"/>
        <end position="245"/>
    </location>
</feature>
<sequence length="662" mass="71136">MSLHTKPSAGGRTPAIDGVRGLAALALLTVHVAMFSGLLGTKAFGEPRPPSNGVGAFFVSGMPSFIGVLFVLPAMYLYLPLAKSIIAGAPLPPQGRGFLRRLLRLLPGYYVMYLIVLLTLNREHIDGLWYVLRPILLLQVFAQDPARPQLMNGMEITWTVPTMVIWYAALPLIAMAVRRFAMRGTTVEARARRLMLPVPVLIAAGVAWLFVVKGNGWDNRMVFWWPQGFAPTIGIGMALAIKLAVAQVSPGRTPSLLRSAAARPTLFWLAAVAVYLVNCARPFSVIGMDAIYSTSGLLVTYVMVALFGFFAVTPLIAPGGSGGARPIVALLTSRPVVHCGKVGFGIYLWHFAVMHFFFQPGAILGGDSRPIREFYGTVGFWRLELVTVFGAVLIATLSHHLIEQPALRWGEQFLRGRTGPAKERAPGSRPVFAPAPPAGAATAVTAARAERDTIRANLVAVESALAAQVPAGAEFTGRTRRRFDADSAELTRLWEIFTAYSSTVDDLDAALGRPDDLDALLTGRSVRLGGAPKPLPQRHITDTGETVYTLGEAVAEMERLFRKVVDLLAALEAVRAEVPDRLTAITADIGRARDGADGTLQTELAAAKADVHRLYLAVGTDPLVFWDGGRVDVTDVERLAADVADAVGRAPGRAGEDQELAG</sequence>
<reference evidence="4" key="1">
    <citation type="submission" date="2017-07" db="EMBL/GenBank/DDBJ databases">
        <title>Comparative genome mining reveals phylogenetic distribution patterns of secondary metabolites in Amycolatopsis.</title>
        <authorList>
            <person name="Adamek M."/>
            <person name="Alanjary M."/>
            <person name="Sales-Ortells H."/>
            <person name="Goodfellow M."/>
            <person name="Bull A.T."/>
            <person name="Kalinowski J."/>
            <person name="Ziemert N."/>
        </authorList>
    </citation>
    <scope>NUCLEOTIDE SEQUENCE [LARGE SCALE GENOMIC DNA]</scope>
    <source>
        <strain evidence="4">H5</strain>
    </source>
</reference>
<feature type="transmembrane region" description="Helical" evidence="2">
    <location>
        <begin position="298"/>
        <end position="317"/>
    </location>
</feature>
<feature type="region of interest" description="Disordered" evidence="1">
    <location>
        <begin position="418"/>
        <end position="437"/>
    </location>
</feature>
<name>A0A229SL30_9PSEU</name>
<keyword evidence="2" id="KW-0812">Transmembrane</keyword>
<dbReference type="Proteomes" id="UP000215199">
    <property type="component" value="Unassembled WGS sequence"/>
</dbReference>
<evidence type="ECO:0000313" key="3">
    <source>
        <dbReference type="EMBL" id="OXM59608.1"/>
    </source>
</evidence>
<dbReference type="GO" id="GO:0016020">
    <property type="term" value="C:membrane"/>
    <property type="evidence" value="ECO:0007669"/>
    <property type="project" value="TreeGrafter"/>
</dbReference>
<feature type="transmembrane region" description="Helical" evidence="2">
    <location>
        <begin position="164"/>
        <end position="182"/>
    </location>
</feature>
<feature type="transmembrane region" description="Helical" evidence="2">
    <location>
        <begin position="102"/>
        <end position="120"/>
    </location>
</feature>
<feature type="transmembrane region" description="Helical" evidence="2">
    <location>
        <begin position="194"/>
        <end position="211"/>
    </location>
</feature>
<feature type="transmembrane region" description="Helical" evidence="2">
    <location>
        <begin position="266"/>
        <end position="286"/>
    </location>
</feature>
<dbReference type="PANTHER" id="PTHR23028">
    <property type="entry name" value="ACETYLTRANSFERASE"/>
    <property type="match status" value="1"/>
</dbReference>
<dbReference type="OrthoDB" id="5242306at2"/>
<evidence type="ECO:0000256" key="2">
    <source>
        <dbReference type="SAM" id="Phobius"/>
    </source>
</evidence>
<dbReference type="GO" id="GO:0009103">
    <property type="term" value="P:lipopolysaccharide biosynthetic process"/>
    <property type="evidence" value="ECO:0007669"/>
    <property type="project" value="TreeGrafter"/>
</dbReference>
<accession>A0A229SL30</accession>
<protein>
    <recommendedName>
        <fullName evidence="5">Acyltransferase</fullName>
    </recommendedName>
</protein>
<dbReference type="PANTHER" id="PTHR23028:SF53">
    <property type="entry name" value="ACYL_TRANSF_3 DOMAIN-CONTAINING PROTEIN"/>
    <property type="match status" value="1"/>
</dbReference>
<dbReference type="RefSeq" id="WP_093954069.1">
    <property type="nucleotide sequence ID" value="NZ_NMUL01000078.1"/>
</dbReference>
<keyword evidence="2" id="KW-1133">Transmembrane helix</keyword>
<gene>
    <name evidence="3" type="ORF">CF165_46820</name>
</gene>
<evidence type="ECO:0000256" key="1">
    <source>
        <dbReference type="SAM" id="MobiDB-lite"/>
    </source>
</evidence>
<dbReference type="AlphaFoldDB" id="A0A229SL30"/>